<proteinExistence type="predicted"/>
<feature type="transmembrane region" description="Helical" evidence="2">
    <location>
        <begin position="348"/>
        <end position="369"/>
    </location>
</feature>
<feature type="transmembrane region" description="Helical" evidence="2">
    <location>
        <begin position="322"/>
        <end position="341"/>
    </location>
</feature>
<feature type="transmembrane region" description="Helical" evidence="2">
    <location>
        <begin position="271"/>
        <end position="288"/>
    </location>
</feature>
<sequence>MTETDERPRHGSPEELLTELRWIDGQLDALFARRAGVVGRLQALHAGRPLDARAGGPGAPGPSGAPMAAPASGPSGVQGLLLGTGAVLLGLAGLFFAAVAWALVGPGGRIGILVLLGLALGGGAVALRGRLSGAAGALASVSASLVATAGYAGPAIVGVDLSPTAYAGWATAVSGVLAALWVAAVAVTGIRSWSVSATLAAAVGVLTAGLTAAGLADDVLAHTATTAVLALAVAAASATPWPRWSWTLVLTVAGGASVLSLLAWVVEVERAVPYAAALLGWAGVVLLGRRLAPSAVPAVAARTAAAGFGAGAVSLVVGTQAWGLPSLPLLVVAGLLLVAVAHLRALPVVPLAAAVGVLALGSLAVPALVGEGGSQALTLAALLVVTAATAAAGLAPRLGPDAAPRGALWWTAGAAAALAWGVALGDSALETPVERFTVPAGLLLVAAGVGWAAAVRRTGSGWLPTAATLLPGLLVALVPGAVAALTTTWDAGWADALPRSLAYTAVGGAVAVLGARLRVAALLVAGEVVVAVCVLAHLSGAAQVVPQWLVLAGTGALLLAVGARWEWLRTRGSAAAGWVGRLR</sequence>
<reference evidence="3 4" key="1">
    <citation type="journal article" date="2019" name="Int. J. Syst. Evol. Microbiol.">
        <title>The Global Catalogue of Microorganisms (GCM) 10K type strain sequencing project: providing services to taxonomists for standard genome sequencing and annotation.</title>
        <authorList>
            <consortium name="The Broad Institute Genomics Platform"/>
            <consortium name="The Broad Institute Genome Sequencing Center for Infectious Disease"/>
            <person name="Wu L."/>
            <person name="Ma J."/>
        </authorList>
    </citation>
    <scope>NUCLEOTIDE SEQUENCE [LARGE SCALE GENOMIC DNA]</scope>
    <source>
        <strain evidence="3 4">JCM 14046</strain>
    </source>
</reference>
<dbReference type="RefSeq" id="WP_344003192.1">
    <property type="nucleotide sequence ID" value="NZ_BAAAMY010000001.1"/>
</dbReference>
<protein>
    <recommendedName>
        <fullName evidence="5">DUF2157 domain-containing protein</fullName>
    </recommendedName>
</protein>
<gene>
    <name evidence="3" type="ORF">GCM10009737_04800</name>
</gene>
<dbReference type="InterPro" id="IPR058062">
    <property type="entry name" value="SCO7613_C"/>
</dbReference>
<feature type="region of interest" description="Disordered" evidence="1">
    <location>
        <begin position="49"/>
        <end position="70"/>
    </location>
</feature>
<accession>A0ABN2NYJ4</accession>
<feature type="transmembrane region" description="Helical" evidence="2">
    <location>
        <begin position="110"/>
        <end position="127"/>
    </location>
</feature>
<name>A0ABN2NYJ4_9ACTN</name>
<feature type="transmembrane region" description="Helical" evidence="2">
    <location>
        <begin position="246"/>
        <end position="265"/>
    </location>
</feature>
<evidence type="ECO:0000256" key="2">
    <source>
        <dbReference type="SAM" id="Phobius"/>
    </source>
</evidence>
<dbReference type="Proteomes" id="UP001501612">
    <property type="component" value="Unassembled WGS sequence"/>
</dbReference>
<dbReference type="EMBL" id="BAAAMY010000001">
    <property type="protein sequence ID" value="GAA1907053.1"/>
    <property type="molecule type" value="Genomic_DNA"/>
</dbReference>
<organism evidence="3 4">
    <name type="scientific">Nocardioides lentus</name>
    <dbReference type="NCBI Taxonomy" id="338077"/>
    <lineage>
        <taxon>Bacteria</taxon>
        <taxon>Bacillati</taxon>
        <taxon>Actinomycetota</taxon>
        <taxon>Actinomycetes</taxon>
        <taxon>Propionibacteriales</taxon>
        <taxon>Nocardioidaceae</taxon>
        <taxon>Nocardioides</taxon>
    </lineage>
</organism>
<feature type="transmembrane region" description="Helical" evidence="2">
    <location>
        <begin position="219"/>
        <end position="239"/>
    </location>
</feature>
<keyword evidence="2" id="KW-0472">Membrane</keyword>
<feature type="transmembrane region" description="Helical" evidence="2">
    <location>
        <begin position="193"/>
        <end position="213"/>
    </location>
</feature>
<keyword evidence="2" id="KW-0812">Transmembrane</keyword>
<keyword evidence="4" id="KW-1185">Reference proteome</keyword>
<keyword evidence="2" id="KW-1133">Transmembrane helix</keyword>
<feature type="transmembrane region" description="Helical" evidence="2">
    <location>
        <begin position="295"/>
        <end position="316"/>
    </location>
</feature>
<feature type="transmembrane region" description="Helical" evidence="2">
    <location>
        <begin position="80"/>
        <end position="104"/>
    </location>
</feature>
<feature type="transmembrane region" description="Helical" evidence="2">
    <location>
        <begin position="496"/>
        <end position="513"/>
    </location>
</feature>
<feature type="transmembrane region" description="Helical" evidence="2">
    <location>
        <begin position="375"/>
        <end position="395"/>
    </location>
</feature>
<comment type="caution">
    <text evidence="3">The sequence shown here is derived from an EMBL/GenBank/DDBJ whole genome shotgun (WGS) entry which is preliminary data.</text>
</comment>
<feature type="transmembrane region" description="Helical" evidence="2">
    <location>
        <begin position="436"/>
        <end position="455"/>
    </location>
</feature>
<evidence type="ECO:0008006" key="5">
    <source>
        <dbReference type="Google" id="ProtNLM"/>
    </source>
</evidence>
<evidence type="ECO:0000256" key="1">
    <source>
        <dbReference type="SAM" id="MobiDB-lite"/>
    </source>
</evidence>
<feature type="transmembrane region" description="Helical" evidence="2">
    <location>
        <begin position="545"/>
        <end position="563"/>
    </location>
</feature>
<feature type="transmembrane region" description="Helical" evidence="2">
    <location>
        <begin position="520"/>
        <end position="539"/>
    </location>
</feature>
<feature type="transmembrane region" description="Helical" evidence="2">
    <location>
        <begin position="462"/>
        <end position="484"/>
    </location>
</feature>
<evidence type="ECO:0000313" key="3">
    <source>
        <dbReference type="EMBL" id="GAA1907053.1"/>
    </source>
</evidence>
<dbReference type="NCBIfam" id="NF047321">
    <property type="entry name" value="SCO7613_CTERM"/>
    <property type="match status" value="1"/>
</dbReference>
<feature type="transmembrane region" description="Helical" evidence="2">
    <location>
        <begin position="134"/>
        <end position="154"/>
    </location>
</feature>
<evidence type="ECO:0000313" key="4">
    <source>
        <dbReference type="Proteomes" id="UP001501612"/>
    </source>
</evidence>
<feature type="transmembrane region" description="Helical" evidence="2">
    <location>
        <begin position="407"/>
        <end position="424"/>
    </location>
</feature>
<feature type="transmembrane region" description="Helical" evidence="2">
    <location>
        <begin position="166"/>
        <end position="186"/>
    </location>
</feature>